<protein>
    <submittedName>
        <fullName evidence="2">Uncharacterized protein</fullName>
    </submittedName>
</protein>
<dbReference type="Proteomes" id="UP000053676">
    <property type="component" value="Unassembled WGS sequence"/>
</dbReference>
<keyword evidence="1" id="KW-0472">Membrane</keyword>
<keyword evidence="1" id="KW-0812">Transmembrane</keyword>
<evidence type="ECO:0000256" key="1">
    <source>
        <dbReference type="SAM" id="Phobius"/>
    </source>
</evidence>
<dbReference type="EMBL" id="KI659490">
    <property type="protein sequence ID" value="ETN79415.1"/>
    <property type="molecule type" value="Genomic_DNA"/>
</dbReference>
<name>W2TBK2_NECAM</name>
<feature type="transmembrane region" description="Helical" evidence="1">
    <location>
        <begin position="30"/>
        <end position="51"/>
    </location>
</feature>
<accession>W2TBK2</accession>
<reference evidence="3" key="1">
    <citation type="journal article" date="2014" name="Nat. Genet.">
        <title>Genome of the human hookworm Necator americanus.</title>
        <authorList>
            <person name="Tang Y.T."/>
            <person name="Gao X."/>
            <person name="Rosa B.A."/>
            <person name="Abubucker S."/>
            <person name="Hallsworth-Pepin K."/>
            <person name="Martin J."/>
            <person name="Tyagi R."/>
            <person name="Heizer E."/>
            <person name="Zhang X."/>
            <person name="Bhonagiri-Palsikar V."/>
            <person name="Minx P."/>
            <person name="Warren W.C."/>
            <person name="Wang Q."/>
            <person name="Zhan B."/>
            <person name="Hotez P.J."/>
            <person name="Sternberg P.W."/>
            <person name="Dougall A."/>
            <person name="Gaze S.T."/>
            <person name="Mulvenna J."/>
            <person name="Sotillo J."/>
            <person name="Ranganathan S."/>
            <person name="Rabelo E.M."/>
            <person name="Wilson R.K."/>
            <person name="Felgner P.L."/>
            <person name="Bethony J."/>
            <person name="Hawdon J.M."/>
            <person name="Gasser R.B."/>
            <person name="Loukas A."/>
            <person name="Mitreva M."/>
        </authorList>
    </citation>
    <scope>NUCLEOTIDE SEQUENCE [LARGE SCALE GENOMIC DNA]</scope>
</reference>
<dbReference type="AlphaFoldDB" id="W2TBK2"/>
<keyword evidence="1" id="KW-1133">Transmembrane helix</keyword>
<dbReference type="OrthoDB" id="5896130at2759"/>
<proteinExistence type="predicted"/>
<keyword evidence="3" id="KW-1185">Reference proteome</keyword>
<organism evidence="2 3">
    <name type="scientific">Necator americanus</name>
    <name type="common">Human hookworm</name>
    <dbReference type="NCBI Taxonomy" id="51031"/>
    <lineage>
        <taxon>Eukaryota</taxon>
        <taxon>Metazoa</taxon>
        <taxon>Ecdysozoa</taxon>
        <taxon>Nematoda</taxon>
        <taxon>Chromadorea</taxon>
        <taxon>Rhabditida</taxon>
        <taxon>Rhabditina</taxon>
        <taxon>Rhabditomorpha</taxon>
        <taxon>Strongyloidea</taxon>
        <taxon>Ancylostomatidae</taxon>
        <taxon>Bunostominae</taxon>
        <taxon>Necator</taxon>
    </lineage>
</organism>
<gene>
    <name evidence="2" type="ORF">NECAME_09818</name>
</gene>
<sequence>MRFERRKIERRRKISTERKTHESFFQATPLLIHLLMICSVGVYAIFGAVVMRQLESRSVAEITVEVERRHIEQKDEASLARALEVGLKHKRRRRHNETDHLEILLKKLQAV</sequence>
<evidence type="ECO:0000313" key="2">
    <source>
        <dbReference type="EMBL" id="ETN79415.1"/>
    </source>
</evidence>
<dbReference type="KEGG" id="nai:NECAME_09818"/>
<evidence type="ECO:0000313" key="3">
    <source>
        <dbReference type="Proteomes" id="UP000053676"/>
    </source>
</evidence>